<dbReference type="InterPro" id="IPR032077">
    <property type="entry name" value="JLPA"/>
</dbReference>
<dbReference type="STRING" id="1813019.A2J15_05560"/>
<comment type="caution">
    <text evidence="1">The sequence shown here is derived from an EMBL/GenBank/DDBJ whole genome shotgun (WGS) entry which is preliminary data.</text>
</comment>
<accession>A0A424Z0N8</accession>
<reference evidence="1 2" key="1">
    <citation type="submission" date="2018-08" db="EMBL/GenBank/DDBJ databases">
        <title>Survival mechanisms of Campylobacter hepaticus identified by genomic analysis and comparative transcriptomic analysis of in vivo and in vitro derived bacteria.</title>
        <authorList>
            <person name="Van T.T.H."/>
            <person name="Moore R.J."/>
        </authorList>
    </citation>
    <scope>NUCLEOTIDE SEQUENCE [LARGE SCALE GENOMIC DNA]</scope>
    <source>
        <strain evidence="1 2">54L</strain>
    </source>
</reference>
<dbReference type="PROSITE" id="PS51257">
    <property type="entry name" value="PROKAR_LIPOPROTEIN"/>
    <property type="match status" value="1"/>
</dbReference>
<evidence type="ECO:0000313" key="1">
    <source>
        <dbReference type="EMBL" id="RQD87418.1"/>
    </source>
</evidence>
<gene>
    <name evidence="1" type="ORF">DZD40_04670</name>
</gene>
<dbReference type="AlphaFoldDB" id="A0A424Z0N8"/>
<organism evidence="1 2">
    <name type="scientific">Campylobacter hepaticus</name>
    <dbReference type="NCBI Taxonomy" id="1813019"/>
    <lineage>
        <taxon>Bacteria</taxon>
        <taxon>Pseudomonadati</taxon>
        <taxon>Campylobacterota</taxon>
        <taxon>Epsilonproteobacteria</taxon>
        <taxon>Campylobacterales</taxon>
        <taxon>Campylobacteraceae</taxon>
        <taxon>Campylobacter</taxon>
    </lineage>
</organism>
<sequence>MKKNIILLICFAILFSACENSINKTTVEKYQTQLNKNLAEELLNISQNPQIKIQLSDFSCKANEDFIECISPDFKILIKNNNHYEELFKVKNLHLQTNEIYKEQNNKLINIKQYYEYFFNKQKNIQTKLSFENFQLGAKLIDDINAILWQKDPKINSFIEKLTSDSYTLSFENQIKKRENDYLDNLKIILNNTRFNLNIALNINLKKDLLNYLESKGIQFNTQTLTMDQKAINEFFKANHLEKDNIQQYIVLNDFKINAKLQTQGIFSHLIKTSKENLQNLRMQSQYEEQALILDKILNILNDISKDDEYKFYLDLKFKNIALSDYNLETIDSIEKLSINNQDLTELLKSVLPFLMFSTLFHDVQF</sequence>
<name>A0A424Z0N8_9BACT</name>
<dbReference type="EMBL" id="QURW01000010">
    <property type="protein sequence ID" value="RQD87418.1"/>
    <property type="molecule type" value="Genomic_DNA"/>
</dbReference>
<dbReference type="GO" id="GO:0007155">
    <property type="term" value="P:cell adhesion"/>
    <property type="evidence" value="ECO:0007669"/>
    <property type="project" value="InterPro"/>
</dbReference>
<dbReference type="Proteomes" id="UP000286095">
    <property type="component" value="Unassembled WGS sequence"/>
</dbReference>
<protein>
    <recommendedName>
        <fullName evidence="3">Surface exposed lipoprotein JlpA</fullName>
    </recommendedName>
</protein>
<evidence type="ECO:0008006" key="3">
    <source>
        <dbReference type="Google" id="ProtNLM"/>
    </source>
</evidence>
<proteinExistence type="predicted"/>
<evidence type="ECO:0000313" key="2">
    <source>
        <dbReference type="Proteomes" id="UP000286095"/>
    </source>
</evidence>
<dbReference type="RefSeq" id="WP_124134483.1">
    <property type="nucleotide sequence ID" value="NZ_QURW01000010.1"/>
</dbReference>
<dbReference type="Pfam" id="PF16668">
    <property type="entry name" value="JLPA"/>
    <property type="match status" value="1"/>
</dbReference>